<organism evidence="2 3">
    <name type="scientific">Ensifer oleiphilus</name>
    <dbReference type="NCBI Taxonomy" id="2742698"/>
    <lineage>
        <taxon>Bacteria</taxon>
        <taxon>Pseudomonadati</taxon>
        <taxon>Pseudomonadota</taxon>
        <taxon>Alphaproteobacteria</taxon>
        <taxon>Hyphomicrobiales</taxon>
        <taxon>Rhizobiaceae</taxon>
        <taxon>Sinorhizobium/Ensifer group</taxon>
        <taxon>Ensifer</taxon>
    </lineage>
</organism>
<dbReference type="InterPro" id="IPR001387">
    <property type="entry name" value="Cro/C1-type_HTH"/>
</dbReference>
<proteinExistence type="predicted"/>
<dbReference type="EMBL" id="JABWDU010000007">
    <property type="protein sequence ID" value="NVD42078.1"/>
    <property type="molecule type" value="Genomic_DNA"/>
</dbReference>
<dbReference type="GO" id="GO:0003677">
    <property type="term" value="F:DNA binding"/>
    <property type="evidence" value="ECO:0007669"/>
    <property type="project" value="InterPro"/>
</dbReference>
<sequence length="81" mass="8521">MTVSLNNLDATTVSASAHVDIGHAVRRSRQAIGYSVDELALTCGLTDAEITNIEQGVDADPGKLRRIAAALQVPVTTFLLS</sequence>
<name>A0A7Y6UQW1_9HYPH</name>
<comment type="caution">
    <text evidence="2">The sequence shown here is derived from an EMBL/GenBank/DDBJ whole genome shotgun (WGS) entry which is preliminary data.</text>
</comment>
<dbReference type="AlphaFoldDB" id="A0A7Y6UQW1"/>
<accession>A0A7Y6UQW1</accession>
<protein>
    <submittedName>
        <fullName evidence="2">Helix-turn-helix transcriptional regulator</fullName>
    </submittedName>
</protein>
<dbReference type="Pfam" id="PF01381">
    <property type="entry name" value="HTH_3"/>
    <property type="match status" value="1"/>
</dbReference>
<dbReference type="SUPFAM" id="SSF47413">
    <property type="entry name" value="lambda repressor-like DNA-binding domains"/>
    <property type="match status" value="1"/>
</dbReference>
<dbReference type="PROSITE" id="PS50943">
    <property type="entry name" value="HTH_CROC1"/>
    <property type="match status" value="1"/>
</dbReference>
<gene>
    <name evidence="2" type="ORF">HT585_24735</name>
</gene>
<dbReference type="RefSeq" id="WP_176355426.1">
    <property type="nucleotide sequence ID" value="NZ_JABWDU010000007.1"/>
</dbReference>
<evidence type="ECO:0000313" key="3">
    <source>
        <dbReference type="Proteomes" id="UP000520198"/>
    </source>
</evidence>
<dbReference type="CDD" id="cd00093">
    <property type="entry name" value="HTH_XRE"/>
    <property type="match status" value="1"/>
</dbReference>
<dbReference type="Proteomes" id="UP000520198">
    <property type="component" value="Unassembled WGS sequence"/>
</dbReference>
<feature type="domain" description="HTH cro/C1-type" evidence="1">
    <location>
        <begin position="25"/>
        <end position="78"/>
    </location>
</feature>
<dbReference type="InterPro" id="IPR010982">
    <property type="entry name" value="Lambda_DNA-bd_dom_sf"/>
</dbReference>
<reference evidence="2 3" key="1">
    <citation type="submission" date="2020-06" db="EMBL/GenBank/DDBJ databases">
        <authorList>
            <person name="Grouzdev D.S."/>
        </authorList>
    </citation>
    <scope>NUCLEOTIDE SEQUENCE [LARGE SCALE GENOMIC DNA]</scope>
    <source>
        <strain evidence="2 3">HO-A22</strain>
    </source>
</reference>
<dbReference type="Gene3D" id="1.10.260.40">
    <property type="entry name" value="lambda repressor-like DNA-binding domains"/>
    <property type="match status" value="1"/>
</dbReference>
<evidence type="ECO:0000313" key="2">
    <source>
        <dbReference type="EMBL" id="NVD42078.1"/>
    </source>
</evidence>
<keyword evidence="3" id="KW-1185">Reference proteome</keyword>
<dbReference type="SMART" id="SM00530">
    <property type="entry name" value="HTH_XRE"/>
    <property type="match status" value="1"/>
</dbReference>
<evidence type="ECO:0000259" key="1">
    <source>
        <dbReference type="PROSITE" id="PS50943"/>
    </source>
</evidence>